<dbReference type="Pfam" id="PF01230">
    <property type="entry name" value="HIT"/>
    <property type="match status" value="1"/>
</dbReference>
<evidence type="ECO:0000259" key="8">
    <source>
        <dbReference type="PROSITE" id="PS51084"/>
    </source>
</evidence>
<name>A0A9W8HI07_9FUNG</name>
<keyword evidence="1 7" id="KW-0547">Nucleotide-binding</keyword>
<dbReference type="PROSITE" id="PS51084">
    <property type="entry name" value="HIT_2"/>
    <property type="match status" value="1"/>
</dbReference>
<dbReference type="SUPFAM" id="SSF54197">
    <property type="entry name" value="HIT-like"/>
    <property type="match status" value="1"/>
</dbReference>
<gene>
    <name evidence="9" type="primary">HNT2</name>
    <name evidence="9" type="ORF">H4R18_000519</name>
</gene>
<dbReference type="Proteomes" id="UP001140217">
    <property type="component" value="Unassembled WGS sequence"/>
</dbReference>
<keyword evidence="10" id="KW-1185">Reference proteome</keyword>
<dbReference type="FunFam" id="3.30.428.10:FF:000011">
    <property type="entry name" value="Fragile histidine triad"/>
    <property type="match status" value="1"/>
</dbReference>
<evidence type="ECO:0000256" key="4">
    <source>
        <dbReference type="PIRSR" id="PIRSR639383-2"/>
    </source>
</evidence>
<reference evidence="9" key="1">
    <citation type="submission" date="2022-07" db="EMBL/GenBank/DDBJ databases">
        <title>Phylogenomic reconstructions and comparative analyses of Kickxellomycotina fungi.</title>
        <authorList>
            <person name="Reynolds N.K."/>
            <person name="Stajich J.E."/>
            <person name="Barry K."/>
            <person name="Grigoriev I.V."/>
            <person name="Crous P."/>
            <person name="Smith M.E."/>
        </authorList>
    </citation>
    <scope>NUCLEOTIDE SEQUENCE</scope>
    <source>
        <strain evidence="9">NBRC 105414</strain>
    </source>
</reference>
<evidence type="ECO:0000256" key="1">
    <source>
        <dbReference type="ARBA" id="ARBA00022741"/>
    </source>
</evidence>
<organism evidence="9 10">
    <name type="scientific">Coemansia javaensis</name>
    <dbReference type="NCBI Taxonomy" id="2761396"/>
    <lineage>
        <taxon>Eukaryota</taxon>
        <taxon>Fungi</taxon>
        <taxon>Fungi incertae sedis</taxon>
        <taxon>Zoopagomycota</taxon>
        <taxon>Kickxellomycotina</taxon>
        <taxon>Kickxellomycetes</taxon>
        <taxon>Kickxellales</taxon>
        <taxon>Kickxellaceae</taxon>
        <taxon>Coemansia</taxon>
    </lineage>
</organism>
<dbReference type="InterPro" id="IPR051884">
    <property type="entry name" value="Bis(5'-adenosyl)-TPase_reg"/>
</dbReference>
<comment type="caution">
    <text evidence="9">The sequence shown here is derived from an EMBL/GenBank/DDBJ whole genome shotgun (WGS) entry which is preliminary data.</text>
</comment>
<proteinExistence type="predicted"/>
<evidence type="ECO:0000256" key="6">
    <source>
        <dbReference type="PROSITE-ProRule" id="PRU00464"/>
    </source>
</evidence>
<feature type="binding site" evidence="4">
    <location>
        <position position="100"/>
    </location>
    <ligand>
        <name>substrate</name>
    </ligand>
</feature>
<evidence type="ECO:0000313" key="10">
    <source>
        <dbReference type="Proteomes" id="UP001140217"/>
    </source>
</evidence>
<feature type="binding site" evidence="4">
    <location>
        <begin position="91"/>
        <end position="94"/>
    </location>
    <ligand>
        <name>substrate</name>
    </ligand>
</feature>
<dbReference type="InterPro" id="IPR036265">
    <property type="entry name" value="HIT-like_sf"/>
</dbReference>
<dbReference type="OrthoDB" id="680339at2759"/>
<dbReference type="Gene3D" id="3.30.428.10">
    <property type="entry name" value="HIT-like"/>
    <property type="match status" value="1"/>
</dbReference>
<evidence type="ECO:0000256" key="2">
    <source>
        <dbReference type="ARBA" id="ARBA00022801"/>
    </source>
</evidence>
<keyword evidence="2 7" id="KW-0378">Hydrolase</keyword>
<feature type="binding site" evidence="4">
    <location>
        <position position="85"/>
    </location>
    <ligand>
        <name>substrate</name>
    </ligand>
</feature>
<dbReference type="PROSITE" id="PS00892">
    <property type="entry name" value="HIT_1"/>
    <property type="match status" value="1"/>
</dbReference>
<comment type="cofactor">
    <cofactor evidence="7">
        <name>Mn(2+)</name>
        <dbReference type="ChEBI" id="CHEBI:29035"/>
    </cofactor>
</comment>
<dbReference type="CDD" id="cd01275">
    <property type="entry name" value="FHIT"/>
    <property type="match status" value="1"/>
</dbReference>
<comment type="catalytic activity">
    <reaction evidence="7">
        <text>P(1),P(3)-bis(5'-adenosyl) triphosphate + H2O = AMP + ADP + 2 H(+)</text>
        <dbReference type="Rhea" id="RHEA:13893"/>
        <dbReference type="ChEBI" id="CHEBI:15377"/>
        <dbReference type="ChEBI" id="CHEBI:15378"/>
        <dbReference type="ChEBI" id="CHEBI:58529"/>
        <dbReference type="ChEBI" id="CHEBI:456215"/>
        <dbReference type="ChEBI" id="CHEBI:456216"/>
        <dbReference type="EC" id="3.6.1.29"/>
    </reaction>
</comment>
<dbReference type="GO" id="GO:0000166">
    <property type="term" value="F:nucleotide binding"/>
    <property type="evidence" value="ECO:0007669"/>
    <property type="project" value="UniProtKB-KW"/>
</dbReference>
<dbReference type="GO" id="GO:0047710">
    <property type="term" value="F:bis(5'-adenosyl)-triphosphatase activity"/>
    <property type="evidence" value="ECO:0007669"/>
    <property type="project" value="UniProtKB-UniRule"/>
</dbReference>
<dbReference type="InterPro" id="IPR039383">
    <property type="entry name" value="FHIT"/>
</dbReference>
<evidence type="ECO:0000256" key="7">
    <source>
        <dbReference type="RuleBase" id="RU366076"/>
    </source>
</evidence>
<dbReference type="PANTHER" id="PTHR46243:SF1">
    <property type="entry name" value="BIS(5'-ADENOSYL)-TRIPHOSPHATASE"/>
    <property type="match status" value="1"/>
</dbReference>
<protein>
    <recommendedName>
        <fullName evidence="7">Bis(5'-adenosyl)-triphosphatase</fullName>
        <ecNumber evidence="7">3.6.1.29</ecNumber>
    </recommendedName>
</protein>
<dbReference type="InterPro" id="IPR019808">
    <property type="entry name" value="Histidine_triad_CS"/>
</dbReference>
<dbReference type="EC" id="3.6.1.29" evidence="7"/>
<feature type="domain" description="HIT" evidence="8">
    <location>
        <begin position="3"/>
        <end position="111"/>
    </location>
</feature>
<dbReference type="PANTHER" id="PTHR46243">
    <property type="entry name" value="BIS(5'-ADENOSYL)-TRIPHOSPHATASE"/>
    <property type="match status" value="1"/>
</dbReference>
<feature type="binding site" evidence="4">
    <location>
        <position position="29"/>
    </location>
    <ligand>
        <name>substrate</name>
    </ligand>
</feature>
<feature type="site" description="Important for induction of apoptosis" evidence="5">
    <location>
        <position position="116"/>
    </location>
</feature>
<accession>A0A9W8HI07</accession>
<sequence length="154" mass="16807">MANTLRFGPIAVPLSQAFFVSKHAFGLVNLKPTQPGHVLVVSRRPVARLGDLSPDEVADLFVQGQRVGRAVEKLHAADGLTLCVQDGAAAGQTVPHVHLHVIPRRPGDFADNDDVYRELESRVDNDRRQPRSAADMAAEAAVMRRELGDWDDAI</sequence>
<dbReference type="InterPro" id="IPR011146">
    <property type="entry name" value="HIT-like"/>
</dbReference>
<dbReference type="AlphaFoldDB" id="A0A9W8HI07"/>
<feature type="active site" description="Tele-AMP-histidine intermediate" evidence="3">
    <location>
        <position position="98"/>
    </location>
</feature>
<feature type="short sequence motif" description="Histidine triad motif" evidence="6">
    <location>
        <begin position="96"/>
        <end position="100"/>
    </location>
</feature>
<evidence type="ECO:0000256" key="3">
    <source>
        <dbReference type="PIRSR" id="PIRSR639383-1"/>
    </source>
</evidence>
<evidence type="ECO:0000313" key="9">
    <source>
        <dbReference type="EMBL" id="KAJ2785436.1"/>
    </source>
</evidence>
<dbReference type="EMBL" id="JANBUL010000011">
    <property type="protein sequence ID" value="KAJ2785436.1"/>
    <property type="molecule type" value="Genomic_DNA"/>
</dbReference>
<evidence type="ECO:0000256" key="5">
    <source>
        <dbReference type="PIRSR" id="PIRSR639383-3"/>
    </source>
</evidence>